<gene>
    <name evidence="3" type="ORF">EJB05_57741</name>
</gene>
<evidence type="ECO:0000259" key="2">
    <source>
        <dbReference type="Pfam" id="PF07762"/>
    </source>
</evidence>
<proteinExistence type="predicted"/>
<accession>A0A5J9SD39</accession>
<dbReference type="Proteomes" id="UP000324897">
    <property type="component" value="Unassembled WGS sequence"/>
</dbReference>
<dbReference type="Pfam" id="PF07762">
    <property type="entry name" value="DUF1618"/>
    <property type="match status" value="1"/>
</dbReference>
<dbReference type="InterPro" id="IPR011676">
    <property type="entry name" value="DUF1618"/>
</dbReference>
<organism evidence="3 4">
    <name type="scientific">Eragrostis curvula</name>
    <name type="common">weeping love grass</name>
    <dbReference type="NCBI Taxonomy" id="38414"/>
    <lineage>
        <taxon>Eukaryota</taxon>
        <taxon>Viridiplantae</taxon>
        <taxon>Streptophyta</taxon>
        <taxon>Embryophyta</taxon>
        <taxon>Tracheophyta</taxon>
        <taxon>Spermatophyta</taxon>
        <taxon>Magnoliopsida</taxon>
        <taxon>Liliopsida</taxon>
        <taxon>Poales</taxon>
        <taxon>Poaceae</taxon>
        <taxon>PACMAD clade</taxon>
        <taxon>Chloridoideae</taxon>
        <taxon>Eragrostideae</taxon>
        <taxon>Eragrostidinae</taxon>
        <taxon>Eragrostis</taxon>
    </lineage>
</organism>
<sequence length="389" mass="44397">MEPPGTTVLSVDRPETHGSPAGLRPQVLTADGNSVLFKMTPIGTNRSPYLEDYFVYKACSSDGSQRPSLSRLPTFYSDIISFDGRPQPHNFLTTKAIGILSCTEESFVVAELQKTALTSEFKVNVQISGSDEWTVFDRLPVRRASGRDDMVWWTTDAVVPYRRRFLIWVDYHRGMIVADMLSCSVNNKKPSPPELRFVPLPVDMTDENPEDPEYGRGCPQASRSVCATHSGIKFVSVDHKETSSFGVGKLKRWRHTFRITTWSLRDDDYRWRREAKLHEEEFWALDTENQLPHVRPKFPVVNMENPYAVCFLLDDTRISWGYTDTTRMIEVDMKKKVLLASTICSDDKSLSSQDTIKVARRMSLHSSFVSSALPRYLYGGEACKKDRRQ</sequence>
<name>A0A5J9SD39_9POAL</name>
<evidence type="ECO:0000313" key="3">
    <source>
        <dbReference type="EMBL" id="TVT97031.1"/>
    </source>
</evidence>
<reference evidence="3 4" key="1">
    <citation type="journal article" date="2019" name="Sci. Rep.">
        <title>A high-quality genome of Eragrostis curvula grass provides insights into Poaceae evolution and supports new strategies to enhance forage quality.</title>
        <authorList>
            <person name="Carballo J."/>
            <person name="Santos B.A.C.M."/>
            <person name="Zappacosta D."/>
            <person name="Garbus I."/>
            <person name="Selva J.P."/>
            <person name="Gallo C.A."/>
            <person name="Diaz A."/>
            <person name="Albertini E."/>
            <person name="Caccamo M."/>
            <person name="Echenique V."/>
        </authorList>
    </citation>
    <scope>NUCLEOTIDE SEQUENCE [LARGE SCALE GENOMIC DNA]</scope>
    <source>
        <strain evidence="4">cv. Victoria</strain>
        <tissue evidence="3">Leaf</tissue>
    </source>
</reference>
<dbReference type="AlphaFoldDB" id="A0A5J9SD39"/>
<evidence type="ECO:0000313" key="4">
    <source>
        <dbReference type="Proteomes" id="UP000324897"/>
    </source>
</evidence>
<evidence type="ECO:0000256" key="1">
    <source>
        <dbReference type="SAM" id="MobiDB-lite"/>
    </source>
</evidence>
<feature type="non-terminal residue" evidence="3">
    <location>
        <position position="1"/>
    </location>
</feature>
<dbReference type="Gramene" id="TVT97031">
    <property type="protein sequence ID" value="TVT97031"/>
    <property type="gene ID" value="EJB05_57741"/>
</dbReference>
<dbReference type="PANTHER" id="PTHR33074">
    <property type="entry name" value="EXPRESSED PROTEIN-RELATED"/>
    <property type="match status" value="1"/>
</dbReference>
<comment type="caution">
    <text evidence="3">The sequence shown here is derived from an EMBL/GenBank/DDBJ whole genome shotgun (WGS) entry which is preliminary data.</text>
</comment>
<dbReference type="OrthoDB" id="688209at2759"/>
<protein>
    <recommendedName>
        <fullName evidence="2">DUF1618 domain-containing protein</fullName>
    </recommendedName>
</protein>
<feature type="region of interest" description="Disordered" evidence="1">
    <location>
        <begin position="1"/>
        <end position="25"/>
    </location>
</feature>
<dbReference type="PANTHER" id="PTHR33074:SF75">
    <property type="entry name" value="OS01G0189800 PROTEIN"/>
    <property type="match status" value="1"/>
</dbReference>
<feature type="domain" description="DUF1618" evidence="2">
    <location>
        <begin position="168"/>
        <end position="310"/>
    </location>
</feature>
<keyword evidence="4" id="KW-1185">Reference proteome</keyword>
<dbReference type="EMBL" id="RWGY01001096">
    <property type="protein sequence ID" value="TVT97031.1"/>
    <property type="molecule type" value="Genomic_DNA"/>
</dbReference>